<accession>A0ABM8GQY0</accession>
<reference evidence="2" key="1">
    <citation type="journal article" date="2019" name="Int. J. Syst. Evol. Microbiol.">
        <title>The Global Catalogue of Microorganisms (GCM) 10K type strain sequencing project: providing services to taxonomists for standard genome sequencing and annotation.</title>
        <authorList>
            <consortium name="The Broad Institute Genomics Platform"/>
            <consortium name="The Broad Institute Genome Sequencing Center for Infectious Disease"/>
            <person name="Wu L."/>
            <person name="Ma J."/>
        </authorList>
    </citation>
    <scope>NUCLEOTIDE SEQUENCE [LARGE SCALE GENOMIC DNA]</scope>
    <source>
        <strain evidence="2">NBRC 108728</strain>
    </source>
</reference>
<dbReference type="Proteomes" id="UP001321486">
    <property type="component" value="Chromosome"/>
</dbReference>
<dbReference type="RefSeq" id="WP_286343776.1">
    <property type="nucleotide sequence ID" value="NZ_AP027732.1"/>
</dbReference>
<organism evidence="1 2">
    <name type="scientific">Frondihabitans sucicola</name>
    <dbReference type="NCBI Taxonomy" id="1268041"/>
    <lineage>
        <taxon>Bacteria</taxon>
        <taxon>Bacillati</taxon>
        <taxon>Actinomycetota</taxon>
        <taxon>Actinomycetes</taxon>
        <taxon>Micrococcales</taxon>
        <taxon>Microbacteriaceae</taxon>
        <taxon>Frondihabitans</taxon>
    </lineage>
</organism>
<evidence type="ECO:0008006" key="3">
    <source>
        <dbReference type="Google" id="ProtNLM"/>
    </source>
</evidence>
<name>A0ABM8GQY0_9MICO</name>
<protein>
    <recommendedName>
        <fullName evidence="3">DUF1330 domain-containing protein</fullName>
    </recommendedName>
</protein>
<evidence type="ECO:0000313" key="1">
    <source>
        <dbReference type="EMBL" id="BDZ50862.1"/>
    </source>
</evidence>
<evidence type="ECO:0000313" key="2">
    <source>
        <dbReference type="Proteomes" id="UP001321486"/>
    </source>
</evidence>
<keyword evidence="2" id="KW-1185">Reference proteome</keyword>
<sequence length="107" mass="11405">MFGRRIRGAASPTNLDTGFGIGVQVYVVDKDEDAATPFPNGATGLVVRHGGSAWPGISAVGGLAPVWWIEFDTPQYTAELDGPYSKAQIAQRFLRLAPPATEADLPY</sequence>
<gene>
    <name evidence="1" type="ORF">GCM10025867_31030</name>
</gene>
<proteinExistence type="predicted"/>
<dbReference type="EMBL" id="AP027732">
    <property type="protein sequence ID" value="BDZ50862.1"/>
    <property type="molecule type" value="Genomic_DNA"/>
</dbReference>